<organism evidence="2 3">
    <name type="scientific">Leishmania lindenbergi</name>
    <dbReference type="NCBI Taxonomy" id="651832"/>
    <lineage>
        <taxon>Eukaryota</taxon>
        <taxon>Discoba</taxon>
        <taxon>Euglenozoa</taxon>
        <taxon>Kinetoplastea</taxon>
        <taxon>Metakinetoplastina</taxon>
        <taxon>Trypanosomatida</taxon>
        <taxon>Trypanosomatidae</taxon>
        <taxon>Leishmaniinae</taxon>
        <taxon>Leishmania</taxon>
    </lineage>
</organism>
<dbReference type="AlphaFoldDB" id="A0AAW3AJ92"/>
<accession>A0AAW3AJ92</accession>
<proteinExistence type="predicted"/>
<dbReference type="EMBL" id="JBAMZK010000021">
    <property type="protein sequence ID" value="KAL0506282.1"/>
    <property type="molecule type" value="Genomic_DNA"/>
</dbReference>
<sequence>MTVVLFDVDALESWKLRLRNLANAGDLCQEQVLSCLESLEQLGHTIERQPALPIRNSSPEYDLAVMAPTHKTCVSIGTQLWTVRPIHYTHHLLNRVRRERQVKRLTRRLGEVAADLHCVGYDLWRLLQASGILQTLTPLQRLPDETIVEPLDKGESLGIAVRSTNGALPALSPSTLHTLRSLFGRFSTFDTDLALHWTNLKAPSAATMATSKHPIHVKTQGDKSVQTSLAFTAECATVHTPRERLPFLCRRCRQDGRASYHVDKARMQLTQTHDIVSDGGGAEQQALLKRSPLRCAVTRGVDSPLARSSGARRSKCRTLPTL</sequence>
<evidence type="ECO:0000256" key="1">
    <source>
        <dbReference type="SAM" id="MobiDB-lite"/>
    </source>
</evidence>
<gene>
    <name evidence="2" type="ORF">Q4I31_003205</name>
</gene>
<name>A0AAW3AJ92_9TRYP</name>
<dbReference type="Proteomes" id="UP001500131">
    <property type="component" value="Unassembled WGS sequence"/>
</dbReference>
<keyword evidence="3" id="KW-1185">Reference proteome</keyword>
<evidence type="ECO:0000313" key="2">
    <source>
        <dbReference type="EMBL" id="KAL0506282.1"/>
    </source>
</evidence>
<reference evidence="2 3" key="1">
    <citation type="submission" date="2024-02" db="EMBL/GenBank/DDBJ databases">
        <title>FIRST GENOME SEQUENCES OF Leishmania (Viannia) shawi, Leishmania (Viannia) lindenbergi AND Leishmania (Viannia) utingensis.</title>
        <authorList>
            <person name="Resadore F."/>
            <person name="Custodio M.G.F."/>
            <person name="Boite M.C."/>
            <person name="Cupolillo E."/>
            <person name="Ferreira G.E.M."/>
        </authorList>
    </citation>
    <scope>NUCLEOTIDE SEQUENCE [LARGE SCALE GENOMIC DNA]</scope>
    <source>
        <strain evidence="2 3">MHOM/BR/1966/M15733</strain>
    </source>
</reference>
<comment type="caution">
    <text evidence="2">The sequence shown here is derived from an EMBL/GenBank/DDBJ whole genome shotgun (WGS) entry which is preliminary data.</text>
</comment>
<protein>
    <submittedName>
        <fullName evidence="2">Uncharacterized protein</fullName>
    </submittedName>
</protein>
<feature type="region of interest" description="Disordered" evidence="1">
    <location>
        <begin position="301"/>
        <end position="322"/>
    </location>
</feature>
<evidence type="ECO:0000313" key="3">
    <source>
        <dbReference type="Proteomes" id="UP001500131"/>
    </source>
</evidence>